<sequence length="157" mass="17352">IAHAAPNRNHDFSAGDKRFCSNKSPRWLIKADSMRNVFCAACSSVRKPNNQRAMVLRASNLQRVSDGNSSCSHHSPSGNLQSRISGTPCISNSLTIRRAIIFLIVRSRTINSKSSDSQTILNSRLAVSTIAITTSYRTFSSESCWRARKHSLISGRK</sequence>
<dbReference type="AlphaFoldDB" id="A0A1B0B1Y7"/>
<dbReference type="EnsemblMetazoa" id="GPPI016230-RA">
    <property type="protein sequence ID" value="GPPI016230-PA"/>
    <property type="gene ID" value="GPPI016230"/>
</dbReference>
<proteinExistence type="predicted"/>
<protein>
    <submittedName>
        <fullName evidence="1">Uncharacterized protein</fullName>
    </submittedName>
</protein>
<dbReference type="VEuPathDB" id="VectorBase:GPPI016230"/>
<dbReference type="EMBL" id="JXJN01007364">
    <property type="status" value="NOT_ANNOTATED_CDS"/>
    <property type="molecule type" value="Genomic_DNA"/>
</dbReference>
<dbReference type="Proteomes" id="UP000092460">
    <property type="component" value="Unassembled WGS sequence"/>
</dbReference>
<reference evidence="2" key="1">
    <citation type="submission" date="2015-01" db="EMBL/GenBank/DDBJ databases">
        <authorList>
            <person name="Aksoy S."/>
            <person name="Warren W."/>
            <person name="Wilson R.K."/>
        </authorList>
    </citation>
    <scope>NUCLEOTIDE SEQUENCE [LARGE SCALE GENOMIC DNA]</scope>
    <source>
        <strain evidence="2">IAEA</strain>
    </source>
</reference>
<keyword evidence="2" id="KW-1185">Reference proteome</keyword>
<organism evidence="1 2">
    <name type="scientific">Glossina palpalis gambiensis</name>
    <dbReference type="NCBI Taxonomy" id="67801"/>
    <lineage>
        <taxon>Eukaryota</taxon>
        <taxon>Metazoa</taxon>
        <taxon>Ecdysozoa</taxon>
        <taxon>Arthropoda</taxon>
        <taxon>Hexapoda</taxon>
        <taxon>Insecta</taxon>
        <taxon>Pterygota</taxon>
        <taxon>Neoptera</taxon>
        <taxon>Endopterygota</taxon>
        <taxon>Diptera</taxon>
        <taxon>Brachycera</taxon>
        <taxon>Muscomorpha</taxon>
        <taxon>Hippoboscoidea</taxon>
        <taxon>Glossinidae</taxon>
        <taxon>Glossina</taxon>
    </lineage>
</organism>
<reference evidence="1" key="2">
    <citation type="submission" date="2020-05" db="UniProtKB">
        <authorList>
            <consortium name="EnsemblMetazoa"/>
        </authorList>
    </citation>
    <scope>IDENTIFICATION</scope>
    <source>
        <strain evidence="1">IAEA</strain>
    </source>
</reference>
<name>A0A1B0B1Y7_9MUSC</name>
<accession>A0A1B0B1Y7</accession>
<evidence type="ECO:0000313" key="2">
    <source>
        <dbReference type="Proteomes" id="UP000092460"/>
    </source>
</evidence>
<evidence type="ECO:0000313" key="1">
    <source>
        <dbReference type="EnsemblMetazoa" id="GPPI016230-PA"/>
    </source>
</evidence>